<dbReference type="AlphaFoldDB" id="A0A0C2MJF2"/>
<comment type="caution">
    <text evidence="1">The sequence shown here is derived from an EMBL/GenBank/DDBJ whole genome shotgun (WGS) entry which is preliminary data.</text>
</comment>
<organism evidence="1 2">
    <name type="scientific">Thelohanellus kitauei</name>
    <name type="common">Myxosporean</name>
    <dbReference type="NCBI Taxonomy" id="669202"/>
    <lineage>
        <taxon>Eukaryota</taxon>
        <taxon>Metazoa</taxon>
        <taxon>Cnidaria</taxon>
        <taxon>Myxozoa</taxon>
        <taxon>Myxosporea</taxon>
        <taxon>Bivalvulida</taxon>
        <taxon>Platysporina</taxon>
        <taxon>Myxobolidae</taxon>
        <taxon>Thelohanellus</taxon>
    </lineage>
</organism>
<accession>A0A0C2MJF2</accession>
<reference evidence="1 2" key="1">
    <citation type="journal article" date="2014" name="Genome Biol. Evol.">
        <title>The genome of the myxosporean Thelohanellus kitauei shows adaptations to nutrient acquisition within its fish host.</title>
        <authorList>
            <person name="Yang Y."/>
            <person name="Xiong J."/>
            <person name="Zhou Z."/>
            <person name="Huo F."/>
            <person name="Miao W."/>
            <person name="Ran C."/>
            <person name="Liu Y."/>
            <person name="Zhang J."/>
            <person name="Feng J."/>
            <person name="Wang M."/>
            <person name="Wang M."/>
            <person name="Wang L."/>
            <person name="Yao B."/>
        </authorList>
    </citation>
    <scope>NUCLEOTIDE SEQUENCE [LARGE SCALE GENOMIC DNA]</scope>
    <source>
        <strain evidence="1">Wuqing</strain>
    </source>
</reference>
<dbReference type="Proteomes" id="UP000031668">
    <property type="component" value="Unassembled WGS sequence"/>
</dbReference>
<proteinExistence type="predicted"/>
<sequence>MLTGIEHTYNNLIFRISPNNLRLKFEILYHNGGSRIYTDLISVDETVTGGNLDQNSVTYNYVNYGYVSCYADKKSISCECQRLNFQPTTVMTYQLKIENLHAVCTFPKPPETTTPGKDI</sequence>
<gene>
    <name evidence="1" type="ORF">RF11_07699</name>
</gene>
<keyword evidence="2" id="KW-1185">Reference proteome</keyword>
<dbReference type="EMBL" id="JWZT01003251">
    <property type="protein sequence ID" value="KII67276.1"/>
    <property type="molecule type" value="Genomic_DNA"/>
</dbReference>
<protein>
    <submittedName>
        <fullName evidence="1">Uncharacterized protein</fullName>
    </submittedName>
</protein>
<evidence type="ECO:0000313" key="2">
    <source>
        <dbReference type="Proteomes" id="UP000031668"/>
    </source>
</evidence>
<name>A0A0C2MJF2_THEKT</name>
<evidence type="ECO:0000313" key="1">
    <source>
        <dbReference type="EMBL" id="KII67276.1"/>
    </source>
</evidence>